<proteinExistence type="predicted"/>
<feature type="transmembrane region" description="Helical" evidence="7">
    <location>
        <begin position="271"/>
        <end position="296"/>
    </location>
</feature>
<keyword evidence="6 7" id="KW-0472">Membrane</keyword>
<evidence type="ECO:0000256" key="7">
    <source>
        <dbReference type="SAM" id="Phobius"/>
    </source>
</evidence>
<feature type="transmembrane region" description="Helical" evidence="7">
    <location>
        <begin position="15"/>
        <end position="41"/>
    </location>
</feature>
<feature type="transmembrane region" description="Helical" evidence="7">
    <location>
        <begin position="84"/>
        <end position="110"/>
    </location>
</feature>
<dbReference type="InterPro" id="IPR011701">
    <property type="entry name" value="MFS"/>
</dbReference>
<feature type="transmembrane region" description="Helical" evidence="7">
    <location>
        <begin position="482"/>
        <end position="500"/>
    </location>
</feature>
<reference evidence="9" key="2">
    <citation type="submission" date="2020-09" db="EMBL/GenBank/DDBJ databases">
        <authorList>
            <person name="Sun Q."/>
            <person name="Zhou Y."/>
        </authorList>
    </citation>
    <scope>NUCLEOTIDE SEQUENCE</scope>
    <source>
        <strain evidence="9">CGMCC 4.7299</strain>
    </source>
</reference>
<accession>A0A8J3FMW2</accession>
<name>A0A8J3FMW2_9ACTN</name>
<feature type="transmembrane region" description="Helical" evidence="7">
    <location>
        <begin position="308"/>
        <end position="328"/>
    </location>
</feature>
<dbReference type="GO" id="GO:0022857">
    <property type="term" value="F:transmembrane transporter activity"/>
    <property type="evidence" value="ECO:0007669"/>
    <property type="project" value="InterPro"/>
</dbReference>
<keyword evidence="10" id="KW-1185">Reference proteome</keyword>
<dbReference type="InterPro" id="IPR004638">
    <property type="entry name" value="EmrB-like"/>
</dbReference>
<dbReference type="Proteomes" id="UP000656042">
    <property type="component" value="Unassembled WGS sequence"/>
</dbReference>
<evidence type="ECO:0000256" key="4">
    <source>
        <dbReference type="ARBA" id="ARBA00022692"/>
    </source>
</evidence>
<evidence type="ECO:0000256" key="1">
    <source>
        <dbReference type="ARBA" id="ARBA00004651"/>
    </source>
</evidence>
<gene>
    <name evidence="9" type="ORF">GCM10012284_21090</name>
</gene>
<dbReference type="NCBIfam" id="TIGR00711">
    <property type="entry name" value="efflux_EmrB"/>
    <property type="match status" value="1"/>
</dbReference>
<sequence>MPDAGRRPALRGHPWLTLIVVSCGAMMVALDSMVVTVAQPVIQQELSASLPQVQWVTTGYLLAVAVLLVGAGKLGDRFGHRRMFLIGVTGFTITSVLIGLSGTIALVIALRVVQGLFGAVLQPATLALLRVAFPPERLMMPIAVRSAVLGASTAAGPILGGLVVEHLNWQAAFFLNVPIGVVTVAIALLFVRGTGPSAVRAPFDLPGLLLLSTTLAALLWAVTNAPQRGFTGPWIVAAFVVAALVGALFLRRERRAADPLMPLSLFRLRPVAIGVTLMALISFVLFGVPFLLTFYLQNVLGLTPAQCGIQVLWLTLVMVAGGPIAGSVMSRTGPWIPVAVGMTLTGVALLGVMRLGAGADIHALTVWFVLLGVGFSPVVIGATRMIIGGAPVSAAGVAGGLQQTAMQIGGSLGTAVLGAVVAARVGALLPDRLHAAGLVVADRAAAVQHVAVGDPPTGITGAGARLLNTIADTTFVDGMDTALAVTAVLAFAGALAALAGRSPSGSEST</sequence>
<dbReference type="EMBL" id="BMMX01000006">
    <property type="protein sequence ID" value="GGK86719.1"/>
    <property type="molecule type" value="Genomic_DNA"/>
</dbReference>
<keyword evidence="3" id="KW-1003">Cell membrane</keyword>
<dbReference type="Gene3D" id="1.20.1250.20">
    <property type="entry name" value="MFS general substrate transporter like domains"/>
    <property type="match status" value="1"/>
</dbReference>
<protein>
    <submittedName>
        <fullName evidence="9">MFS transporter</fullName>
    </submittedName>
</protein>
<evidence type="ECO:0000256" key="5">
    <source>
        <dbReference type="ARBA" id="ARBA00022989"/>
    </source>
</evidence>
<dbReference type="GO" id="GO:0005886">
    <property type="term" value="C:plasma membrane"/>
    <property type="evidence" value="ECO:0007669"/>
    <property type="project" value="UniProtKB-SubCell"/>
</dbReference>
<dbReference type="PROSITE" id="PS51257">
    <property type="entry name" value="PROKAR_LIPOPROTEIN"/>
    <property type="match status" value="1"/>
</dbReference>
<evidence type="ECO:0000313" key="10">
    <source>
        <dbReference type="Proteomes" id="UP000656042"/>
    </source>
</evidence>
<organism evidence="9 10">
    <name type="scientific">Mangrovihabitans endophyticus</name>
    <dbReference type="NCBI Taxonomy" id="1751298"/>
    <lineage>
        <taxon>Bacteria</taxon>
        <taxon>Bacillati</taxon>
        <taxon>Actinomycetota</taxon>
        <taxon>Actinomycetes</taxon>
        <taxon>Micromonosporales</taxon>
        <taxon>Micromonosporaceae</taxon>
        <taxon>Mangrovihabitans</taxon>
    </lineage>
</organism>
<feature type="transmembrane region" description="Helical" evidence="7">
    <location>
        <begin position="335"/>
        <end position="355"/>
    </location>
</feature>
<dbReference type="AlphaFoldDB" id="A0A8J3FMW2"/>
<feature type="transmembrane region" description="Helical" evidence="7">
    <location>
        <begin position="53"/>
        <end position="72"/>
    </location>
</feature>
<feature type="transmembrane region" description="Helical" evidence="7">
    <location>
        <begin position="234"/>
        <end position="250"/>
    </location>
</feature>
<keyword evidence="2" id="KW-0813">Transport</keyword>
<dbReference type="PANTHER" id="PTHR42718:SF42">
    <property type="entry name" value="EXPORT PROTEIN"/>
    <property type="match status" value="1"/>
</dbReference>
<feature type="transmembrane region" description="Helical" evidence="7">
    <location>
        <begin position="116"/>
        <end position="133"/>
    </location>
</feature>
<feature type="transmembrane region" description="Helical" evidence="7">
    <location>
        <begin position="361"/>
        <end position="387"/>
    </location>
</feature>
<dbReference type="PANTHER" id="PTHR42718">
    <property type="entry name" value="MAJOR FACILITATOR SUPERFAMILY MULTIDRUG TRANSPORTER MFSC"/>
    <property type="match status" value="1"/>
</dbReference>
<evidence type="ECO:0000256" key="3">
    <source>
        <dbReference type="ARBA" id="ARBA00022475"/>
    </source>
</evidence>
<dbReference type="InterPro" id="IPR036259">
    <property type="entry name" value="MFS_trans_sf"/>
</dbReference>
<evidence type="ECO:0000256" key="6">
    <source>
        <dbReference type="ARBA" id="ARBA00023136"/>
    </source>
</evidence>
<dbReference type="PROSITE" id="PS50850">
    <property type="entry name" value="MFS"/>
    <property type="match status" value="1"/>
</dbReference>
<feature type="transmembrane region" description="Helical" evidence="7">
    <location>
        <begin position="142"/>
        <end position="163"/>
    </location>
</feature>
<keyword evidence="4 7" id="KW-0812">Transmembrane</keyword>
<feature type="transmembrane region" description="Helical" evidence="7">
    <location>
        <begin position="169"/>
        <end position="191"/>
    </location>
</feature>
<feature type="domain" description="Major facilitator superfamily (MFS) profile" evidence="8">
    <location>
        <begin position="17"/>
        <end position="505"/>
    </location>
</feature>
<feature type="transmembrane region" description="Helical" evidence="7">
    <location>
        <begin position="203"/>
        <end position="222"/>
    </location>
</feature>
<dbReference type="Gene3D" id="1.20.1720.10">
    <property type="entry name" value="Multidrug resistance protein D"/>
    <property type="match status" value="1"/>
</dbReference>
<dbReference type="SUPFAM" id="SSF103473">
    <property type="entry name" value="MFS general substrate transporter"/>
    <property type="match status" value="1"/>
</dbReference>
<evidence type="ECO:0000256" key="2">
    <source>
        <dbReference type="ARBA" id="ARBA00022448"/>
    </source>
</evidence>
<comment type="subcellular location">
    <subcellularLocation>
        <location evidence="1">Cell membrane</location>
        <topology evidence="1">Multi-pass membrane protein</topology>
    </subcellularLocation>
</comment>
<comment type="caution">
    <text evidence="9">The sequence shown here is derived from an EMBL/GenBank/DDBJ whole genome shotgun (WGS) entry which is preliminary data.</text>
</comment>
<reference evidence="9" key="1">
    <citation type="journal article" date="2014" name="Int. J. Syst. Evol. Microbiol.">
        <title>Complete genome sequence of Corynebacterium casei LMG S-19264T (=DSM 44701T), isolated from a smear-ripened cheese.</title>
        <authorList>
            <consortium name="US DOE Joint Genome Institute (JGI-PGF)"/>
            <person name="Walter F."/>
            <person name="Albersmeier A."/>
            <person name="Kalinowski J."/>
            <person name="Ruckert C."/>
        </authorList>
    </citation>
    <scope>NUCLEOTIDE SEQUENCE</scope>
    <source>
        <strain evidence="9">CGMCC 4.7299</strain>
    </source>
</reference>
<dbReference type="Pfam" id="PF07690">
    <property type="entry name" value="MFS_1"/>
    <property type="match status" value="1"/>
</dbReference>
<keyword evidence="5 7" id="KW-1133">Transmembrane helix</keyword>
<evidence type="ECO:0000313" key="9">
    <source>
        <dbReference type="EMBL" id="GGK86719.1"/>
    </source>
</evidence>
<dbReference type="CDD" id="cd17321">
    <property type="entry name" value="MFS_MMR_MDR_like"/>
    <property type="match status" value="1"/>
</dbReference>
<evidence type="ECO:0000259" key="8">
    <source>
        <dbReference type="PROSITE" id="PS50850"/>
    </source>
</evidence>
<dbReference type="InterPro" id="IPR020846">
    <property type="entry name" value="MFS_dom"/>
</dbReference>